<dbReference type="Proteomes" id="UP000013968">
    <property type="component" value="Chromosome"/>
</dbReference>
<name>R4T841_9PSEU</name>
<dbReference type="AlphaFoldDB" id="R4T841"/>
<evidence type="ECO:0000313" key="2">
    <source>
        <dbReference type="Proteomes" id="UP000013968"/>
    </source>
</evidence>
<organism evidence="1 2">
    <name type="scientific">Amycolatopsis keratiniphila</name>
    <dbReference type="NCBI Taxonomy" id="129921"/>
    <lineage>
        <taxon>Bacteria</taxon>
        <taxon>Bacillati</taxon>
        <taxon>Actinomycetota</taxon>
        <taxon>Actinomycetes</taxon>
        <taxon>Pseudonocardiales</taxon>
        <taxon>Pseudonocardiaceae</taxon>
        <taxon>Amycolatopsis</taxon>
        <taxon>Amycolatopsis japonica group</taxon>
    </lineage>
</organism>
<dbReference type="HOGENOM" id="CLU_1115266_0_0_11"/>
<sequence>MFNRVTLARSADGYGMRMSALPEQPVVHESGIPMYLVRERSGRVEQGTRDSVGGWPILPVGEPWPVCFCGERMVLFFQVDIPVDVAVFGGEHLLVFQCPVHNDAVGADDGSERLPEQFWDQPLGSDHSEGAFWRILLHRDDTDSAGDAESYLQPRLLELSPATERITVWSLGDALVDDRPADEVFAARGNGVDEFKVGGVPCWAQERENYVCPCGEKLSFVCQVPEDTGFDKHPDQPAQNFTFNSDQYGLFLGNMLYIFACPARCHPAAAWPVTQN</sequence>
<dbReference type="KEGG" id="aoi:AORI_4548"/>
<keyword evidence="2" id="KW-1185">Reference proteome</keyword>
<dbReference type="PATRIC" id="fig|1156913.3.peg.4623"/>
<evidence type="ECO:0008006" key="3">
    <source>
        <dbReference type="Google" id="ProtNLM"/>
    </source>
</evidence>
<gene>
    <name evidence="1" type="ORF">AORI_4548</name>
</gene>
<accession>R4T841</accession>
<reference evidence="1 2" key="1">
    <citation type="journal article" date="2013" name="BMC Genomics">
        <title>ContigScape: a Cytoscape plugin facilitating microbial genome gap closing.</title>
        <authorList>
            <person name="Tang B."/>
            <person name="Wang Q."/>
            <person name="Yang M."/>
            <person name="Xie F."/>
            <person name="Zhu Y."/>
            <person name="Zhuo Y."/>
            <person name="Wang S."/>
            <person name="Gao H."/>
            <person name="Ding X."/>
            <person name="Zhang L."/>
            <person name="Zhao G."/>
            <person name="Zheng H."/>
        </authorList>
    </citation>
    <scope>NUCLEOTIDE SEQUENCE [LARGE SCALE GENOMIC DNA]</scope>
    <source>
        <strain evidence="1 2">HCCB10007</strain>
    </source>
</reference>
<dbReference type="EMBL" id="CP003410">
    <property type="protein sequence ID" value="AGM07132.1"/>
    <property type="molecule type" value="Genomic_DNA"/>
</dbReference>
<protein>
    <recommendedName>
        <fullName evidence="3">DUF1963 domain-containing protein</fullName>
    </recommendedName>
</protein>
<proteinExistence type="predicted"/>
<evidence type="ECO:0000313" key="1">
    <source>
        <dbReference type="EMBL" id="AGM07132.1"/>
    </source>
</evidence>